<dbReference type="InterPro" id="IPR029058">
    <property type="entry name" value="AB_hydrolase_fold"/>
</dbReference>
<dbReference type="GO" id="GO:0006660">
    <property type="term" value="P:phosphatidylserine catabolic process"/>
    <property type="evidence" value="ECO:0007669"/>
    <property type="project" value="TreeGrafter"/>
</dbReference>
<evidence type="ECO:0000256" key="5">
    <source>
        <dbReference type="ARBA" id="ARBA00011137"/>
    </source>
</evidence>
<evidence type="ECO:0000313" key="22">
    <source>
        <dbReference type="Proteomes" id="UP001365542"/>
    </source>
</evidence>
<evidence type="ECO:0000256" key="6">
    <source>
        <dbReference type="ARBA" id="ARBA00013279"/>
    </source>
</evidence>
<keyword evidence="15" id="KW-0472">Membrane</keyword>
<keyword evidence="12" id="KW-1133">Transmembrane helix</keyword>
<evidence type="ECO:0000313" key="21">
    <source>
        <dbReference type="EMBL" id="KAK6539813.1"/>
    </source>
</evidence>
<feature type="compositionally biased region" description="Low complexity" evidence="19">
    <location>
        <begin position="545"/>
        <end position="556"/>
    </location>
</feature>
<dbReference type="GO" id="GO:0046461">
    <property type="term" value="P:neutral lipid catabolic process"/>
    <property type="evidence" value="ECO:0007669"/>
    <property type="project" value="TreeGrafter"/>
</dbReference>
<evidence type="ECO:0000256" key="1">
    <source>
        <dbReference type="ARBA" id="ARBA00001024"/>
    </source>
</evidence>
<evidence type="ECO:0000259" key="20">
    <source>
        <dbReference type="Pfam" id="PF01764"/>
    </source>
</evidence>
<feature type="region of interest" description="Disordered" evidence="19">
    <location>
        <begin position="545"/>
        <end position="568"/>
    </location>
</feature>
<dbReference type="Gene3D" id="3.40.50.1820">
    <property type="entry name" value="alpha/beta hydrolase"/>
    <property type="match status" value="1"/>
</dbReference>
<dbReference type="FunFam" id="3.40.50.1820:FF:000129">
    <property type="entry name" value="Autophagy related lipase Atg15, putative"/>
    <property type="match status" value="1"/>
</dbReference>
<dbReference type="InterPro" id="IPR050805">
    <property type="entry name" value="ATG15_Lipase"/>
</dbReference>
<dbReference type="PANTHER" id="PTHR47175">
    <property type="entry name" value="LIPASE ATG15-RELATED"/>
    <property type="match status" value="1"/>
</dbReference>
<evidence type="ECO:0000256" key="16">
    <source>
        <dbReference type="ARBA" id="ARBA00023180"/>
    </source>
</evidence>
<name>A0AAV9XCL4_9PEZI</name>
<evidence type="ECO:0000256" key="10">
    <source>
        <dbReference type="ARBA" id="ARBA00022963"/>
    </source>
</evidence>
<dbReference type="GO" id="GO:0005775">
    <property type="term" value="C:vacuolar lumen"/>
    <property type="evidence" value="ECO:0007669"/>
    <property type="project" value="TreeGrafter"/>
</dbReference>
<proteinExistence type="inferred from homology"/>
<evidence type="ECO:0000256" key="19">
    <source>
        <dbReference type="SAM" id="MobiDB-lite"/>
    </source>
</evidence>
<keyword evidence="16" id="KW-0325">Glycoprotein</keyword>
<reference evidence="21 22" key="1">
    <citation type="submission" date="2019-10" db="EMBL/GenBank/DDBJ databases">
        <authorList>
            <person name="Palmer J.M."/>
        </authorList>
    </citation>
    <scope>NUCLEOTIDE SEQUENCE [LARGE SCALE GENOMIC DNA]</scope>
    <source>
        <strain evidence="21 22">TWF694</strain>
    </source>
</reference>
<evidence type="ECO:0000256" key="7">
    <source>
        <dbReference type="ARBA" id="ARBA00022692"/>
    </source>
</evidence>
<comment type="function">
    <text evidence="17">Lipase which is essential for lysis of subvacuolar cytoplasm to vacuole targeted bodies and intravacuolar autophagic bodies. Involved in the lysis of intravacuolar multivesicular body (MVB) vesicles. The intravacuolar membrane disintegration by ATG15 is critical to life span extension.</text>
</comment>
<keyword evidence="10" id="KW-0442">Lipid degradation</keyword>
<comment type="catalytic activity">
    <reaction evidence="1">
        <text>a triacylglycerol + H2O = a diacylglycerol + a fatty acid + H(+)</text>
        <dbReference type="Rhea" id="RHEA:12044"/>
        <dbReference type="ChEBI" id="CHEBI:15377"/>
        <dbReference type="ChEBI" id="CHEBI:15378"/>
        <dbReference type="ChEBI" id="CHEBI:17855"/>
        <dbReference type="ChEBI" id="CHEBI:18035"/>
        <dbReference type="ChEBI" id="CHEBI:28868"/>
        <dbReference type="EC" id="3.1.1.3"/>
    </reaction>
</comment>
<keyword evidence="7" id="KW-0812">Transmembrane</keyword>
<dbReference type="GO" id="GO:0004806">
    <property type="term" value="F:triacylglycerol lipase activity"/>
    <property type="evidence" value="ECO:0007669"/>
    <property type="project" value="UniProtKB-EC"/>
</dbReference>
<comment type="similarity">
    <text evidence="4">Belongs to the AB hydrolase superfamily. Lipase family.</text>
</comment>
<evidence type="ECO:0000256" key="14">
    <source>
        <dbReference type="ARBA" id="ARBA00023098"/>
    </source>
</evidence>
<evidence type="ECO:0000256" key="9">
    <source>
        <dbReference type="ARBA" id="ARBA00022801"/>
    </source>
</evidence>
<evidence type="ECO:0000256" key="2">
    <source>
        <dbReference type="ARBA" id="ARBA00004270"/>
    </source>
</evidence>
<keyword evidence="9" id="KW-0378">Hydrolase</keyword>
<gene>
    <name evidence="21" type="primary">ATG15_1</name>
    <name evidence="21" type="ORF">TWF694_008665</name>
</gene>
<comment type="caution">
    <text evidence="21">The sequence shown here is derived from an EMBL/GenBank/DDBJ whole genome shotgun (WGS) entry which is preliminary data.</text>
</comment>
<evidence type="ECO:0000256" key="17">
    <source>
        <dbReference type="ARBA" id="ARBA00024663"/>
    </source>
</evidence>
<feature type="domain" description="Fungal lipase-type" evidence="20">
    <location>
        <begin position="293"/>
        <end position="319"/>
    </location>
</feature>
<evidence type="ECO:0000256" key="13">
    <source>
        <dbReference type="ARBA" id="ARBA00023006"/>
    </source>
</evidence>
<comment type="subcellular location">
    <subcellularLocation>
        <location evidence="3">Endosome</location>
        <location evidence="3">Multivesicular body membrane</location>
        <topology evidence="3">Single-pass type II membrane protein</topology>
    </subcellularLocation>
    <subcellularLocation>
        <location evidence="2">Prevacuolar compartment membrane</location>
        <topology evidence="2">Single-pass type II membrane protein</topology>
    </subcellularLocation>
</comment>
<evidence type="ECO:0000256" key="3">
    <source>
        <dbReference type="ARBA" id="ARBA00004343"/>
    </source>
</evidence>
<dbReference type="Pfam" id="PF01764">
    <property type="entry name" value="Lipase_3"/>
    <property type="match status" value="1"/>
</dbReference>
<dbReference type="CDD" id="cd00519">
    <property type="entry name" value="Lipase_3"/>
    <property type="match status" value="1"/>
</dbReference>
<evidence type="ECO:0000256" key="11">
    <source>
        <dbReference type="ARBA" id="ARBA00022968"/>
    </source>
</evidence>
<dbReference type="Proteomes" id="UP001365542">
    <property type="component" value="Unassembled WGS sequence"/>
</dbReference>
<accession>A0AAV9XCL4</accession>
<keyword evidence="13" id="KW-0072">Autophagy</keyword>
<keyword evidence="22" id="KW-1185">Reference proteome</keyword>
<dbReference type="AlphaFoldDB" id="A0AAV9XCL4"/>
<keyword evidence="11" id="KW-0735">Signal-anchor</keyword>
<dbReference type="InterPro" id="IPR002921">
    <property type="entry name" value="Fungal_lipase-type"/>
</dbReference>
<dbReference type="GO" id="GO:0004620">
    <property type="term" value="F:phospholipase activity"/>
    <property type="evidence" value="ECO:0007669"/>
    <property type="project" value="TreeGrafter"/>
</dbReference>
<dbReference type="SUPFAM" id="SSF53474">
    <property type="entry name" value="alpha/beta-Hydrolases"/>
    <property type="match status" value="1"/>
</dbReference>
<evidence type="ECO:0000256" key="12">
    <source>
        <dbReference type="ARBA" id="ARBA00022989"/>
    </source>
</evidence>
<evidence type="ECO:0000256" key="8">
    <source>
        <dbReference type="ARBA" id="ARBA00022753"/>
    </source>
</evidence>
<evidence type="ECO:0000256" key="18">
    <source>
        <dbReference type="ARBA" id="ARBA00029828"/>
    </source>
</evidence>
<dbReference type="EC" id="3.1.1.3" evidence="6"/>
<protein>
    <recommendedName>
        <fullName evidence="6">triacylglycerol lipase</fullName>
        <ecNumber evidence="6">3.1.1.3</ecNumber>
    </recommendedName>
    <alternativeName>
        <fullName evidence="18">Autophagy-related protein 15</fullName>
    </alternativeName>
</protein>
<keyword evidence="8" id="KW-0967">Endosome</keyword>
<keyword evidence="14" id="KW-0443">Lipid metabolism</keyword>
<dbReference type="GO" id="GO:0034727">
    <property type="term" value="P:piecemeal microautophagy of the nucleus"/>
    <property type="evidence" value="ECO:0007669"/>
    <property type="project" value="TreeGrafter"/>
</dbReference>
<dbReference type="GO" id="GO:0032585">
    <property type="term" value="C:multivesicular body membrane"/>
    <property type="evidence" value="ECO:0007669"/>
    <property type="project" value="UniProtKB-SubCell"/>
</dbReference>
<evidence type="ECO:0000256" key="15">
    <source>
        <dbReference type="ARBA" id="ARBA00023136"/>
    </source>
</evidence>
<comment type="subunit">
    <text evidence="5">Binds to both phosphatidylinositol (PI) and phosphatidylinositol 3,5-bisphosphate (PIP2).</text>
</comment>
<evidence type="ECO:0000256" key="4">
    <source>
        <dbReference type="ARBA" id="ARBA00010701"/>
    </source>
</evidence>
<dbReference type="GO" id="GO:0034496">
    <property type="term" value="P:multivesicular body membrane disassembly"/>
    <property type="evidence" value="ECO:0007669"/>
    <property type="project" value="TreeGrafter"/>
</dbReference>
<organism evidence="21 22">
    <name type="scientific">Orbilia ellipsospora</name>
    <dbReference type="NCBI Taxonomy" id="2528407"/>
    <lineage>
        <taxon>Eukaryota</taxon>
        <taxon>Fungi</taxon>
        <taxon>Dikarya</taxon>
        <taxon>Ascomycota</taxon>
        <taxon>Pezizomycotina</taxon>
        <taxon>Orbiliomycetes</taxon>
        <taxon>Orbiliales</taxon>
        <taxon>Orbiliaceae</taxon>
        <taxon>Orbilia</taxon>
    </lineage>
</organism>
<sequence length="568" mass="62594">MVSKPTGFLYDSRKLFSRGVLFLALLSTAQGLLPDQIILSPKTDKSTELQSSSVRGSGNSFKLRHVFHHGAERYPTLLRRLDIGEDQVVWGIDTNQVTSCPLLVAKSRLIDMPRMRDRSVSTMEGRLSAARYGGYQSFESSITAWEISQVLAPDITDKDTVLNLAKMSANAYVQIPAHDDWRDVGTPWNQSAGFGWENDGLRGHIFLDEQNSTVIISFKGTSVAVFYGEETKTNDKINDNLFFSCCCARVSAFWRTVCNCYTDTYSCSNPCLSDALREENRYYRAALNLYYNVTQLYPTANVWIVGHSLGGAVSALLGMTYGLPVVTFEAPPEALAAARLSIPRPPDGVRMDGVYHFGNNADPIYMGVCNGVTSFCSIGGYAMETKCHTGKMCLYDVVNDLGWRINANAHRIKTVIDEIMPKYDHVPECIPEDDECTDCFNWKFHNETVTSTTTSTTSTTSTSTRTTTCKHPGWFGCLDETTTMTTTSTTETTTTTTTTCSHYGWFGDCLDSTSTSTTSTILEKTSGTPTITKTTSTQLTFVTSSSASSSTPSTTSCKKPGHFWGCRD</sequence>
<dbReference type="EMBL" id="JAVHJO010000005">
    <property type="protein sequence ID" value="KAK6539813.1"/>
    <property type="molecule type" value="Genomic_DNA"/>
</dbReference>
<dbReference type="PANTHER" id="PTHR47175:SF2">
    <property type="entry name" value="LIPASE ATG15-RELATED"/>
    <property type="match status" value="1"/>
</dbReference>